<accession>A0A8J8WK64</accession>
<organism evidence="4 5">
    <name type="scientific">Penicillium ucsense</name>
    <dbReference type="NCBI Taxonomy" id="2839758"/>
    <lineage>
        <taxon>Eukaryota</taxon>
        <taxon>Fungi</taxon>
        <taxon>Dikarya</taxon>
        <taxon>Ascomycota</taxon>
        <taxon>Pezizomycotina</taxon>
        <taxon>Eurotiomycetes</taxon>
        <taxon>Eurotiomycetidae</taxon>
        <taxon>Eurotiales</taxon>
        <taxon>Aspergillaceae</taxon>
        <taxon>Penicillium</taxon>
    </lineage>
</organism>
<reference evidence="4" key="1">
    <citation type="journal article" date="2020" name="Front. Microbiol.">
        <title>Gene regulatory networks of Penicillium echinulatum 2HH and Penicillium oxalicum 114-2 inferred by a computational biology approach.</title>
        <authorList>
            <person name="Lenz A.R."/>
            <person name="Galan-Vasquez E."/>
            <person name="Balbinot E."/>
            <person name="De Abreu F.P."/>
            <person name="De Oliveira N.S."/>
            <person name="Da Rosa L.O."/>
            <person name="De Avila E Silva S."/>
            <person name="Camassola M."/>
            <person name="Dillon A.J.P."/>
            <person name="Perez-Rueda E."/>
        </authorList>
    </citation>
    <scope>NUCLEOTIDE SEQUENCE</scope>
    <source>
        <strain evidence="4">S1M29</strain>
    </source>
</reference>
<evidence type="ECO:0000259" key="2">
    <source>
        <dbReference type="Pfam" id="PF00350"/>
    </source>
</evidence>
<dbReference type="InterPro" id="IPR045063">
    <property type="entry name" value="Dynamin_N"/>
</dbReference>
<dbReference type="Gene3D" id="3.40.50.300">
    <property type="entry name" value="P-loop containing nucleotide triphosphate hydrolases"/>
    <property type="match status" value="1"/>
</dbReference>
<feature type="compositionally biased region" description="Basic and acidic residues" evidence="1">
    <location>
        <begin position="210"/>
        <end position="221"/>
    </location>
</feature>
<feature type="compositionally biased region" description="Basic and acidic residues" evidence="1">
    <location>
        <begin position="32"/>
        <end position="42"/>
    </location>
</feature>
<dbReference type="InterPro" id="IPR056024">
    <property type="entry name" value="DUF7605"/>
</dbReference>
<dbReference type="Pfam" id="PF24564">
    <property type="entry name" value="DUF7605"/>
    <property type="match status" value="1"/>
</dbReference>
<feature type="domain" description="Dynamin N-terminal" evidence="2">
    <location>
        <begin position="127"/>
        <end position="435"/>
    </location>
</feature>
<dbReference type="Proteomes" id="UP000631181">
    <property type="component" value="Unassembled WGS sequence"/>
</dbReference>
<feature type="region of interest" description="Disordered" evidence="1">
    <location>
        <begin position="210"/>
        <end position="250"/>
    </location>
</feature>
<dbReference type="SUPFAM" id="SSF52540">
    <property type="entry name" value="P-loop containing nucleoside triphosphate hydrolases"/>
    <property type="match status" value="1"/>
</dbReference>
<feature type="region of interest" description="Disordered" evidence="1">
    <location>
        <begin position="822"/>
        <end position="847"/>
    </location>
</feature>
<dbReference type="AlphaFoldDB" id="A0A8J8WK64"/>
<evidence type="ECO:0000256" key="1">
    <source>
        <dbReference type="SAM" id="MobiDB-lite"/>
    </source>
</evidence>
<sequence length="934" mass="105181">MADTADTEMAESPSPDGGVSSQPRSLSPMFVPKEEKKGDTKTHSAFSEPDPPAGHEPVDLKGKLTSDPKIDIEQLPAKMAGVLDELNRLADIMGVSELDKNPKTELHRLRQMVRKLGSFSYPETRTVGLIGNTGVGKSTVVNSILAAGNLARSNDGATACTCVIVEYRALDEQHSQNYTIEVEYMSSDEMQELLRKHLESVRQYHFQLERPMKVEREKPDDDNGTEIIESGHDDNEDKIHERADDEDELTPEERAYLKKANHSAHQTFDSLFKGGQKPTDKFLLQEDQPDTRDGPNTQSKIIAELLKEVKRGLIHRPGGPDAVRYKEAAENFQTFTALLDRLTSDNLGELPAIWPFIRLIRAYVDAPILKTGLVLADMPGMHDLNYTRQKASENYIRSQCHVLAYVTRMTRCQADETIEEMQWRVITNMQPILIVTRSEEISGAGGDRGDASQNLVTQDWDEKLKQIKKKRKTLNSLANKAKEAEKDAIYAELGQLGEEEDDLVYQKERFLISKRNQRTEVEMSIMPSRRGMKVFCVSNKLYADNCAADDERSQAYIKLSGIPELQEHCRSILSDAQKKQAAQFLRIDFPAAVASTKLWVFGANDTTSKKKAAVIKDELTLMQRKLKQTFQDEHRGLVQRSRMELERMFQRRILTAIDTESEAWQEHCELSCSYWVRNWSHGSFTAACRKKGKHKSAAYGEHDWNAELFEPGNEPLTTAWNAFHEAFHQEMERVLKEVDDLMLASSKSLRGSRTFPDQIREAILKNVDLTRDKVWACFNKALNAVNDAYKNIQSDMIDVGANRPTCFIAEFMLPAYQYANGQGGSGSDKRRKKAIDDQVTSGGPGQDGLVRSYHAMASQAFTQMLDHVYEILGERVNEAIDPTLQVLQTVIDAQGKAPEASTDMMTAVKVSEQLNSITESLHSATAVLLQLEQQ</sequence>
<evidence type="ECO:0000313" key="5">
    <source>
        <dbReference type="Proteomes" id="UP000631181"/>
    </source>
</evidence>
<feature type="region of interest" description="Disordered" evidence="1">
    <location>
        <begin position="1"/>
        <end position="64"/>
    </location>
</feature>
<comment type="caution">
    <text evidence="4">The sequence shown here is derived from an EMBL/GenBank/DDBJ whole genome shotgun (WGS) entry which is preliminary data.</text>
</comment>
<dbReference type="PANTHER" id="PTHR36681:SF3">
    <property type="entry name" value="NUCLEAR GTPASE, GERMINAL CENTER-ASSOCIATED, TANDEM DUPLICATE 3"/>
    <property type="match status" value="1"/>
</dbReference>
<gene>
    <name evidence="4" type="ORF">PECM_005693</name>
</gene>
<dbReference type="EMBL" id="WIWV01000041">
    <property type="protein sequence ID" value="KAF7716390.1"/>
    <property type="molecule type" value="Genomic_DNA"/>
</dbReference>
<dbReference type="PANTHER" id="PTHR36681">
    <property type="entry name" value="NUCLEAR GTPASE, GERMINAL CENTER-ASSOCIATED, TANDEM DUPLICATE 3"/>
    <property type="match status" value="1"/>
</dbReference>
<keyword evidence="5" id="KW-1185">Reference proteome</keyword>
<evidence type="ECO:0000259" key="3">
    <source>
        <dbReference type="Pfam" id="PF24564"/>
    </source>
</evidence>
<dbReference type="InterPro" id="IPR027417">
    <property type="entry name" value="P-loop_NTPase"/>
</dbReference>
<protein>
    <submittedName>
        <fullName evidence="4">Dynamin family protein</fullName>
    </submittedName>
</protein>
<name>A0A8J8WK64_9EURO</name>
<dbReference type="OrthoDB" id="3598281at2759"/>
<feature type="domain" description="DUF7605" evidence="3">
    <location>
        <begin position="660"/>
        <end position="842"/>
    </location>
</feature>
<feature type="compositionally biased region" description="Basic and acidic residues" evidence="1">
    <location>
        <begin position="229"/>
        <end position="243"/>
    </location>
</feature>
<evidence type="ECO:0000313" key="4">
    <source>
        <dbReference type="EMBL" id="KAF7716390.1"/>
    </source>
</evidence>
<dbReference type="Pfam" id="PF00350">
    <property type="entry name" value="Dynamin_N"/>
    <property type="match status" value="1"/>
</dbReference>
<proteinExistence type="predicted"/>